<dbReference type="EMBL" id="SWJQ01002738">
    <property type="protein sequence ID" value="TRZ06227.1"/>
    <property type="molecule type" value="Genomic_DNA"/>
</dbReference>
<dbReference type="AlphaFoldDB" id="A0A8K1D744"/>
<feature type="transmembrane region" description="Helical" evidence="2">
    <location>
        <begin position="38"/>
        <end position="63"/>
    </location>
</feature>
<name>A0A8K1D744_9PASS</name>
<feature type="region of interest" description="Disordered" evidence="1">
    <location>
        <begin position="1"/>
        <end position="34"/>
    </location>
</feature>
<comment type="caution">
    <text evidence="3">The sequence shown here is derived from an EMBL/GenBank/DDBJ whole genome shotgun (WGS) entry which is preliminary data.</text>
</comment>
<organism evidence="3 4">
    <name type="scientific">Zosterops borbonicus</name>
    <dbReference type="NCBI Taxonomy" id="364589"/>
    <lineage>
        <taxon>Eukaryota</taxon>
        <taxon>Metazoa</taxon>
        <taxon>Chordata</taxon>
        <taxon>Craniata</taxon>
        <taxon>Vertebrata</taxon>
        <taxon>Euteleostomi</taxon>
        <taxon>Archelosauria</taxon>
        <taxon>Archosauria</taxon>
        <taxon>Dinosauria</taxon>
        <taxon>Saurischia</taxon>
        <taxon>Theropoda</taxon>
        <taxon>Coelurosauria</taxon>
        <taxon>Aves</taxon>
        <taxon>Neognathae</taxon>
        <taxon>Neoaves</taxon>
        <taxon>Telluraves</taxon>
        <taxon>Australaves</taxon>
        <taxon>Passeriformes</taxon>
        <taxon>Sylvioidea</taxon>
        <taxon>Zosteropidae</taxon>
        <taxon>Zosterops</taxon>
    </lineage>
</organism>
<keyword evidence="2" id="KW-0812">Transmembrane</keyword>
<evidence type="ECO:0000256" key="1">
    <source>
        <dbReference type="SAM" id="MobiDB-lite"/>
    </source>
</evidence>
<keyword evidence="4" id="KW-1185">Reference proteome</keyword>
<dbReference type="Proteomes" id="UP000796761">
    <property type="component" value="Unassembled WGS sequence"/>
</dbReference>
<gene>
    <name evidence="3" type="ORF">HGM15179_020881</name>
</gene>
<keyword evidence="2" id="KW-0472">Membrane</keyword>
<accession>A0A8K1D744</accession>
<evidence type="ECO:0000313" key="3">
    <source>
        <dbReference type="EMBL" id="TRZ06227.1"/>
    </source>
</evidence>
<evidence type="ECO:0000313" key="4">
    <source>
        <dbReference type="Proteomes" id="UP000796761"/>
    </source>
</evidence>
<evidence type="ECO:0000256" key="2">
    <source>
        <dbReference type="SAM" id="Phobius"/>
    </source>
</evidence>
<sequence length="203" mass="21053">MARKAVSTKSVTVTNPEGLCPENSADPPGPDTPSGSRVVIGATVGVTVVVVILSVFLVFFCIFKASPSDTPELIGAVGPAVAEISGYWPACTARPRSASSDISATASPGHQGGLQAMRCLGPAPGPAWDRHRIESRKAFSSPPRVTDQLRPEPGPASDQHRPLLGTASDRNGPVMGPASDQSCASWVHLVGNERHSNISDAEP</sequence>
<feature type="region of interest" description="Disordered" evidence="1">
    <location>
        <begin position="135"/>
        <end position="180"/>
    </location>
</feature>
<protein>
    <submittedName>
        <fullName evidence="3">Uncharacterized protein</fullName>
    </submittedName>
</protein>
<proteinExistence type="predicted"/>
<reference evidence="3" key="1">
    <citation type="submission" date="2019-04" db="EMBL/GenBank/DDBJ databases">
        <title>Genome assembly of Zosterops borbonicus 15179.</title>
        <authorList>
            <person name="Leroy T."/>
            <person name="Anselmetti Y."/>
            <person name="Tilak M.-K."/>
            <person name="Nabholz B."/>
        </authorList>
    </citation>
    <scope>NUCLEOTIDE SEQUENCE</scope>
    <source>
        <strain evidence="3">HGM_15179</strain>
        <tissue evidence="3">Muscle</tissue>
    </source>
</reference>
<keyword evidence="2" id="KW-1133">Transmembrane helix</keyword>